<dbReference type="SUPFAM" id="SSF53901">
    <property type="entry name" value="Thiolase-like"/>
    <property type="match status" value="1"/>
</dbReference>
<protein>
    <submittedName>
        <fullName evidence="1">3-oxoacyl-(Acyl-carrier-protein) synthase</fullName>
    </submittedName>
</protein>
<dbReference type="GO" id="GO:0016746">
    <property type="term" value="F:acyltransferase activity"/>
    <property type="evidence" value="ECO:0007669"/>
    <property type="project" value="InterPro"/>
</dbReference>
<sequence length="359" mass="37325">MMVIDSTMQILGYGAVTAVGLTAPQTCAAIRAGIKRFAPIEAPILDDEEAQIGARVSADPRLRADPGEWLLNLAGRALLECVGKPAAGAEPALLWLVPEPERAHPLSAGVSDSELLRRLEALVGVRFAPCSRVLRSGAAGCVEALGIARELLETQAIAGEVGCVIGGADSLLRKVDLQALAQGDRLLGPKQSQGLVPGEGAAFVWVGRAVRTPQSDLPAEETVAAPEGVCVRGIGLGYERATVRGTAYSVGEAFTSALTTASQDADIPESEIAFIAGNFNGERYDAWEHTHALLRGYRTPRERLPVVWPSASVGEIGVAAGVLALVVAAAAIEGDYAAGDTAAVQVRSDGELRGVVIVR</sequence>
<proteinExistence type="predicted"/>
<gene>
    <name evidence="1" type="ORF">DB30_05951</name>
</gene>
<evidence type="ECO:0000313" key="2">
    <source>
        <dbReference type="Proteomes" id="UP000031599"/>
    </source>
</evidence>
<comment type="caution">
    <text evidence="1">The sequence shown here is derived from an EMBL/GenBank/DDBJ whole genome shotgun (WGS) entry which is preliminary data.</text>
</comment>
<dbReference type="Proteomes" id="UP000031599">
    <property type="component" value="Unassembled WGS sequence"/>
</dbReference>
<name>A0A0C2DH84_9BACT</name>
<dbReference type="Gene3D" id="3.40.47.10">
    <property type="match status" value="1"/>
</dbReference>
<evidence type="ECO:0000313" key="1">
    <source>
        <dbReference type="EMBL" id="KIG19047.1"/>
    </source>
</evidence>
<accession>A0A0C2DH84</accession>
<reference evidence="1 2" key="1">
    <citation type="submission" date="2014-12" db="EMBL/GenBank/DDBJ databases">
        <title>Genome assembly of Enhygromyxa salina DSM 15201.</title>
        <authorList>
            <person name="Sharma G."/>
            <person name="Subramanian S."/>
        </authorList>
    </citation>
    <scope>NUCLEOTIDE SEQUENCE [LARGE SCALE GENOMIC DNA]</scope>
    <source>
        <strain evidence="1 2">DSM 15201</strain>
    </source>
</reference>
<dbReference type="EMBL" id="JMCC02000006">
    <property type="protein sequence ID" value="KIG19047.1"/>
    <property type="molecule type" value="Genomic_DNA"/>
</dbReference>
<organism evidence="1 2">
    <name type="scientific">Enhygromyxa salina</name>
    <dbReference type="NCBI Taxonomy" id="215803"/>
    <lineage>
        <taxon>Bacteria</taxon>
        <taxon>Pseudomonadati</taxon>
        <taxon>Myxococcota</taxon>
        <taxon>Polyangia</taxon>
        <taxon>Nannocystales</taxon>
        <taxon>Nannocystaceae</taxon>
        <taxon>Enhygromyxa</taxon>
    </lineage>
</organism>
<dbReference type="AlphaFoldDB" id="A0A0C2DH84"/>
<dbReference type="InterPro" id="IPR016039">
    <property type="entry name" value="Thiolase-like"/>
</dbReference>